<protein>
    <recommendedName>
        <fullName evidence="9">Sodium/hydrogen exchanger</fullName>
    </recommendedName>
</protein>
<dbReference type="PRINTS" id="PR01084">
    <property type="entry name" value="NAHEXCHNGR"/>
</dbReference>
<feature type="transmembrane region" description="Helical" evidence="10">
    <location>
        <begin position="443"/>
        <end position="463"/>
    </location>
</feature>
<evidence type="ECO:0000256" key="9">
    <source>
        <dbReference type="RuleBase" id="RU003722"/>
    </source>
</evidence>
<keyword evidence="5" id="KW-0915">Sodium</keyword>
<dbReference type="PANTHER" id="PTHR10110">
    <property type="entry name" value="SODIUM/HYDROGEN EXCHANGER"/>
    <property type="match status" value="1"/>
</dbReference>
<dbReference type="Gene3D" id="6.10.140.1330">
    <property type="match status" value="1"/>
</dbReference>
<feature type="transmembrane region" description="Helical" evidence="10">
    <location>
        <begin position="113"/>
        <end position="130"/>
    </location>
</feature>
<evidence type="ECO:0000256" key="2">
    <source>
        <dbReference type="ARBA" id="ARBA00022448"/>
    </source>
</evidence>
<reference evidence="13 14" key="2">
    <citation type="journal article" date="2019" name="G3 (Bethesda)">
        <title>Hybrid Assembly of the Genome of the Entomopathogenic Nematode Steinernema carpocapsae Identifies the X-Chromosome.</title>
        <authorList>
            <person name="Serra L."/>
            <person name="Macchietto M."/>
            <person name="Macias-Munoz A."/>
            <person name="McGill C.J."/>
            <person name="Rodriguez I.M."/>
            <person name="Rodriguez B."/>
            <person name="Murad R."/>
            <person name="Mortazavi A."/>
        </authorList>
    </citation>
    <scope>NUCLEOTIDE SEQUENCE [LARGE SCALE GENOMIC DNA]</scope>
    <source>
        <strain evidence="13 14">ALL</strain>
    </source>
</reference>
<feature type="transmembrane region" description="Helical" evidence="10">
    <location>
        <begin position="376"/>
        <end position="399"/>
    </location>
</feature>
<dbReference type="EMBL" id="CM016762">
    <property type="protein sequence ID" value="TMS36629.1"/>
    <property type="molecule type" value="Genomic_DNA"/>
</dbReference>
<keyword evidence="4 10" id="KW-1133">Transmembrane helix</keyword>
<evidence type="ECO:0000256" key="8">
    <source>
        <dbReference type="ARBA" id="ARBA00023201"/>
    </source>
</evidence>
<keyword evidence="6 9" id="KW-0406">Ion transport</keyword>
<dbReference type="GO" id="GO:0051453">
    <property type="term" value="P:regulation of intracellular pH"/>
    <property type="evidence" value="ECO:0007669"/>
    <property type="project" value="TreeGrafter"/>
</dbReference>
<comment type="subcellular location">
    <subcellularLocation>
        <location evidence="1">Membrane</location>
        <topology evidence="1">Multi-pass membrane protein</topology>
    </subcellularLocation>
</comment>
<feature type="signal peptide" evidence="11">
    <location>
        <begin position="1"/>
        <end position="23"/>
    </location>
</feature>
<comment type="caution">
    <text evidence="13">The sequence shown here is derived from an EMBL/GenBank/DDBJ whole genome shotgun (WGS) entry which is preliminary data.</text>
</comment>
<keyword evidence="2 9" id="KW-0813">Transport</keyword>
<proteinExistence type="inferred from homology"/>
<feature type="chain" id="PRO_5020779802" description="Sodium/hydrogen exchanger" evidence="11">
    <location>
        <begin position="24"/>
        <end position="760"/>
    </location>
</feature>
<dbReference type="STRING" id="34508.A0A4U8UV80"/>
<dbReference type="EMBL" id="AZBU02000001">
    <property type="protein sequence ID" value="TMS36629.1"/>
    <property type="molecule type" value="Genomic_DNA"/>
</dbReference>
<evidence type="ECO:0000256" key="1">
    <source>
        <dbReference type="ARBA" id="ARBA00004141"/>
    </source>
</evidence>
<feature type="transmembrane region" description="Helical" evidence="10">
    <location>
        <begin position="57"/>
        <end position="78"/>
    </location>
</feature>
<evidence type="ECO:0000313" key="14">
    <source>
        <dbReference type="Proteomes" id="UP000298663"/>
    </source>
</evidence>
<keyword evidence="9" id="KW-0050">Antiport</keyword>
<dbReference type="OrthoDB" id="196264at2759"/>
<dbReference type="NCBIfam" id="TIGR00840">
    <property type="entry name" value="b_cpa1"/>
    <property type="match status" value="1"/>
</dbReference>
<feature type="domain" description="Cation/H+ exchanger transmembrane" evidence="12">
    <location>
        <begin position="74"/>
        <end position="468"/>
    </location>
</feature>
<reference evidence="13 14" key="1">
    <citation type="journal article" date="2015" name="Genome Biol.">
        <title>Comparative genomics of Steinernema reveals deeply conserved gene regulatory networks.</title>
        <authorList>
            <person name="Dillman A.R."/>
            <person name="Macchietto M."/>
            <person name="Porter C.F."/>
            <person name="Rogers A."/>
            <person name="Williams B."/>
            <person name="Antoshechkin I."/>
            <person name="Lee M.M."/>
            <person name="Goodwin Z."/>
            <person name="Lu X."/>
            <person name="Lewis E.E."/>
            <person name="Goodrich-Blair H."/>
            <person name="Stock S.P."/>
            <person name="Adams B.J."/>
            <person name="Sternberg P.W."/>
            <person name="Mortazavi A."/>
        </authorList>
    </citation>
    <scope>NUCLEOTIDE SEQUENCE [LARGE SCALE GENOMIC DNA]</scope>
    <source>
        <strain evidence="13 14">ALL</strain>
    </source>
</reference>
<accession>A0A4U8UV80</accession>
<organism evidence="13 14">
    <name type="scientific">Steinernema carpocapsae</name>
    <name type="common">Entomopathogenic nematode</name>
    <dbReference type="NCBI Taxonomy" id="34508"/>
    <lineage>
        <taxon>Eukaryota</taxon>
        <taxon>Metazoa</taxon>
        <taxon>Ecdysozoa</taxon>
        <taxon>Nematoda</taxon>
        <taxon>Chromadorea</taxon>
        <taxon>Rhabditida</taxon>
        <taxon>Tylenchina</taxon>
        <taxon>Panagrolaimomorpha</taxon>
        <taxon>Strongyloidoidea</taxon>
        <taxon>Steinernematidae</taxon>
        <taxon>Steinernema</taxon>
    </lineage>
</organism>
<keyword evidence="3 9" id="KW-0812">Transmembrane</keyword>
<evidence type="ECO:0000256" key="4">
    <source>
        <dbReference type="ARBA" id="ARBA00022989"/>
    </source>
</evidence>
<feature type="transmembrane region" description="Helical" evidence="10">
    <location>
        <begin position="411"/>
        <end position="431"/>
    </location>
</feature>
<dbReference type="GO" id="GO:0015385">
    <property type="term" value="F:sodium:proton antiporter activity"/>
    <property type="evidence" value="ECO:0007669"/>
    <property type="project" value="InterPro"/>
</dbReference>
<keyword evidence="8 9" id="KW-0739">Sodium transport</keyword>
<feature type="transmembrane region" description="Helical" evidence="10">
    <location>
        <begin position="85"/>
        <end position="101"/>
    </location>
</feature>
<dbReference type="InterPro" id="IPR004709">
    <property type="entry name" value="NaH_exchanger"/>
</dbReference>
<feature type="transmembrane region" description="Helical" evidence="10">
    <location>
        <begin position="177"/>
        <end position="196"/>
    </location>
</feature>
<evidence type="ECO:0000256" key="6">
    <source>
        <dbReference type="ARBA" id="ARBA00023065"/>
    </source>
</evidence>
<evidence type="ECO:0000256" key="7">
    <source>
        <dbReference type="ARBA" id="ARBA00023136"/>
    </source>
</evidence>
<dbReference type="PANTHER" id="PTHR10110:SF125">
    <property type="entry name" value="SODIUM_HYDROGEN EXCHANGER"/>
    <property type="match status" value="1"/>
</dbReference>
<dbReference type="GO" id="GO:0005886">
    <property type="term" value="C:plasma membrane"/>
    <property type="evidence" value="ECO:0007669"/>
    <property type="project" value="TreeGrafter"/>
</dbReference>
<dbReference type="Pfam" id="PF00999">
    <property type="entry name" value="Na_H_Exchanger"/>
    <property type="match status" value="1"/>
</dbReference>
<dbReference type="GO" id="GO:0098719">
    <property type="term" value="P:sodium ion import across plasma membrane"/>
    <property type="evidence" value="ECO:0007669"/>
    <property type="project" value="TreeGrafter"/>
</dbReference>
<dbReference type="InterPro" id="IPR006153">
    <property type="entry name" value="Cation/H_exchanger_TM"/>
</dbReference>
<comment type="similarity">
    <text evidence="9">Belongs to the monovalent cation:proton antiporter 1 (CPA1) transporter (TC 2.A.36) family.</text>
</comment>
<dbReference type="InterPro" id="IPR018422">
    <property type="entry name" value="Cation/H_exchanger_CPA1"/>
</dbReference>
<feature type="transmembrane region" description="Helical" evidence="10">
    <location>
        <begin position="244"/>
        <end position="267"/>
    </location>
</feature>
<dbReference type="GO" id="GO:0015386">
    <property type="term" value="F:potassium:proton antiporter activity"/>
    <property type="evidence" value="ECO:0007669"/>
    <property type="project" value="TreeGrafter"/>
</dbReference>
<evidence type="ECO:0000256" key="10">
    <source>
        <dbReference type="SAM" id="Phobius"/>
    </source>
</evidence>
<evidence type="ECO:0000256" key="11">
    <source>
        <dbReference type="SAM" id="SignalP"/>
    </source>
</evidence>
<evidence type="ECO:0000256" key="3">
    <source>
        <dbReference type="ARBA" id="ARBA00022692"/>
    </source>
</evidence>
<evidence type="ECO:0000313" key="13">
    <source>
        <dbReference type="EMBL" id="TMS36629.1"/>
    </source>
</evidence>
<evidence type="ECO:0000259" key="12">
    <source>
        <dbReference type="Pfam" id="PF00999"/>
    </source>
</evidence>
<name>A0A4U8UV80_STECR</name>
<keyword evidence="7 10" id="KW-0472">Membrane</keyword>
<dbReference type="AlphaFoldDB" id="A0A4U8UV80"/>
<evidence type="ECO:0000256" key="5">
    <source>
        <dbReference type="ARBA" id="ARBA00023053"/>
    </source>
</evidence>
<gene>
    <name evidence="13" type="ORF">L596_003751</name>
</gene>
<keyword evidence="14" id="KW-1185">Reference proteome</keyword>
<keyword evidence="11" id="KW-0732">Signal</keyword>
<feature type="transmembrane region" description="Helical" evidence="10">
    <location>
        <begin position="341"/>
        <end position="364"/>
    </location>
</feature>
<dbReference type="Proteomes" id="UP000298663">
    <property type="component" value="Chromosome X"/>
</dbReference>
<feature type="transmembrane region" description="Helical" evidence="10">
    <location>
        <begin position="142"/>
        <end position="165"/>
    </location>
</feature>
<sequence>MCFGAKCVLVFVVFLCLLQPSIGNLSEDGYDKAGNKSGRHISVIHMNFHHVDLPLKIILWFVVITMAKTVVLRVSWIAQYTPESAFQLALGLVCGVAFHWYDPTEEVYLKPDWFFLYLLPPIVLDAGYFLPNKDFFPNIGTILVYAVFGTLWNIGMTGLTLYAFSSYFTAKMSLIDLMLFSTLISAVDPVAVIGVFERLHVNSLLHICVFGESLLNDVVTVVLYKSLSMMSEVGVQNMTTLDYAASAGSFGFVSFFGIFIGIVAGMLTTLMTKYAQIDPLQPLILLMFPYLSYLVSEGFGQSGILTLAVCGLVMRQYVHGNMDKKSLIATANSFKMLSSRYFCPLSTIHMFFSCEAMIFIFLGVSVISAKHQWDPVFIAVTAVSCFVYRFIGVGILTYLVNKRRVNRISRVNQFIMGYGGLRGAICYGLVMSIDESVIPCKNIFFTTTIVVILQTVFLQGLTIKPFVKSLHVRLEDPRKNILMESINDQVTNDLMVGIEVLVGYHGLYRITKEFENFNDRYLKKFLMLRHPTPAHKLVRKYEDIQLKEARKHIRAHGSFAGLPNVSSQTAIGLPSSRSEIISHRLQPEAQTEEPKQEMPRFPRNQSLSVLLRDEFAKANGPEHGTYSRHFLGYENQGLPAILLDALERRNEDKTTVDMNYMTYPYSRDKQLQSFLASMRTRENEKRKKVVPKASEIFGPGGTPNNRTKFTIGQPEEVEMTAVPPKVEFNVGGPNEETRLLMPIDEEDQDCDDVISESSAE</sequence>